<dbReference type="PROSITE" id="PS50055">
    <property type="entry name" value="TYR_PHOSPHATASE_PTP"/>
    <property type="match status" value="1"/>
</dbReference>
<dbReference type="EMBL" id="UYYB01000203">
    <property type="protein sequence ID" value="VDM65146.1"/>
    <property type="molecule type" value="Genomic_DNA"/>
</dbReference>
<sequence>MLSVPVSILLLLWNLDGSGNFRIHSWTSGYIYSIYRYDDILCMDATRVRLKARSENDDYIHANWITMPDNQKYICTQGPLAETVEDFWHMVFTERSNVVVMLCNFVEG</sequence>
<proteinExistence type="predicted"/>
<dbReference type="PRINTS" id="PR00700">
    <property type="entry name" value="PRTYPHPHTASE"/>
</dbReference>
<dbReference type="InterPro" id="IPR029021">
    <property type="entry name" value="Prot-tyrosine_phosphatase-like"/>
</dbReference>
<evidence type="ECO:0000313" key="4">
    <source>
        <dbReference type="Proteomes" id="UP000270094"/>
    </source>
</evidence>
<dbReference type="InterPro" id="IPR052782">
    <property type="entry name" value="Oocyte-zygote_transition_reg"/>
</dbReference>
<name>A0A3P7I6V8_STRVU</name>
<dbReference type="AlphaFoldDB" id="A0A3P7I6V8"/>
<protein>
    <recommendedName>
        <fullName evidence="2">Tyrosine-protein phosphatase domain-containing protein</fullName>
    </recommendedName>
</protein>
<dbReference type="Pfam" id="PF00102">
    <property type="entry name" value="Y_phosphatase"/>
    <property type="match status" value="1"/>
</dbReference>
<feature type="signal peptide" evidence="1">
    <location>
        <begin position="1"/>
        <end position="20"/>
    </location>
</feature>
<dbReference type="OrthoDB" id="6058203at2759"/>
<dbReference type="InterPro" id="IPR000242">
    <property type="entry name" value="PTP_cat"/>
</dbReference>
<dbReference type="GO" id="GO:0004725">
    <property type="term" value="F:protein tyrosine phosphatase activity"/>
    <property type="evidence" value="ECO:0007669"/>
    <property type="project" value="InterPro"/>
</dbReference>
<dbReference type="PANTHER" id="PTHR46163">
    <property type="entry name" value="TYROSINE-PROTEIN PHOSPHATASE-RELATED"/>
    <property type="match status" value="1"/>
</dbReference>
<dbReference type="Gene3D" id="3.90.190.10">
    <property type="entry name" value="Protein tyrosine phosphatase superfamily"/>
    <property type="match status" value="1"/>
</dbReference>
<evidence type="ECO:0000256" key="1">
    <source>
        <dbReference type="SAM" id="SignalP"/>
    </source>
</evidence>
<evidence type="ECO:0000313" key="3">
    <source>
        <dbReference type="EMBL" id="VDM65146.1"/>
    </source>
</evidence>
<feature type="chain" id="PRO_5018279071" description="Tyrosine-protein phosphatase domain-containing protein" evidence="1">
    <location>
        <begin position="21"/>
        <end position="108"/>
    </location>
</feature>
<evidence type="ECO:0000259" key="2">
    <source>
        <dbReference type="PROSITE" id="PS50055"/>
    </source>
</evidence>
<dbReference type="SUPFAM" id="SSF52799">
    <property type="entry name" value="(Phosphotyrosine protein) phosphatases II"/>
    <property type="match status" value="1"/>
</dbReference>
<dbReference type="PANTHER" id="PTHR46163:SF10">
    <property type="entry name" value="PROTEIN-TYROSINE PHOSPHATASE-RELATED"/>
    <property type="match status" value="1"/>
</dbReference>
<gene>
    <name evidence="3" type="ORF">SVUK_LOCUS144</name>
</gene>
<accession>A0A3P7I6V8</accession>
<reference evidence="3 4" key="1">
    <citation type="submission" date="2018-11" db="EMBL/GenBank/DDBJ databases">
        <authorList>
            <consortium name="Pathogen Informatics"/>
        </authorList>
    </citation>
    <scope>NUCLEOTIDE SEQUENCE [LARGE SCALE GENOMIC DNA]</scope>
</reference>
<feature type="domain" description="Tyrosine-protein phosphatase" evidence="2">
    <location>
        <begin position="36"/>
        <end position="108"/>
    </location>
</feature>
<keyword evidence="1" id="KW-0732">Signal</keyword>
<organism evidence="3 4">
    <name type="scientific">Strongylus vulgaris</name>
    <name type="common">Blood worm</name>
    <dbReference type="NCBI Taxonomy" id="40348"/>
    <lineage>
        <taxon>Eukaryota</taxon>
        <taxon>Metazoa</taxon>
        <taxon>Ecdysozoa</taxon>
        <taxon>Nematoda</taxon>
        <taxon>Chromadorea</taxon>
        <taxon>Rhabditida</taxon>
        <taxon>Rhabditina</taxon>
        <taxon>Rhabditomorpha</taxon>
        <taxon>Strongyloidea</taxon>
        <taxon>Strongylidae</taxon>
        <taxon>Strongylus</taxon>
    </lineage>
</organism>
<keyword evidence="4" id="KW-1185">Reference proteome</keyword>
<dbReference type="Proteomes" id="UP000270094">
    <property type="component" value="Unassembled WGS sequence"/>
</dbReference>